<dbReference type="Proteomes" id="UP000030758">
    <property type="component" value="Unassembled WGS sequence"/>
</dbReference>
<gene>
    <name evidence="2" type="ORF">M514_15198</name>
</gene>
<accession>A0A085NTJ8</accession>
<feature type="region of interest" description="Disordered" evidence="1">
    <location>
        <begin position="56"/>
        <end position="86"/>
    </location>
</feature>
<evidence type="ECO:0000313" key="2">
    <source>
        <dbReference type="EMBL" id="KFD72794.1"/>
    </source>
</evidence>
<organism evidence="2">
    <name type="scientific">Trichuris suis</name>
    <name type="common">pig whipworm</name>
    <dbReference type="NCBI Taxonomy" id="68888"/>
    <lineage>
        <taxon>Eukaryota</taxon>
        <taxon>Metazoa</taxon>
        <taxon>Ecdysozoa</taxon>
        <taxon>Nematoda</taxon>
        <taxon>Enoplea</taxon>
        <taxon>Dorylaimia</taxon>
        <taxon>Trichinellida</taxon>
        <taxon>Trichuridae</taxon>
        <taxon>Trichuris</taxon>
    </lineage>
</organism>
<protein>
    <submittedName>
        <fullName evidence="2">Uncharacterized protein</fullName>
    </submittedName>
</protein>
<dbReference type="AlphaFoldDB" id="A0A085NTJ8"/>
<dbReference type="EMBL" id="KL367476">
    <property type="protein sequence ID" value="KFD72794.1"/>
    <property type="molecule type" value="Genomic_DNA"/>
</dbReference>
<reference evidence="2" key="1">
    <citation type="journal article" date="2014" name="Nat. Genet.">
        <title>Genome and transcriptome of the porcine whipworm Trichuris suis.</title>
        <authorList>
            <person name="Jex A.R."/>
            <person name="Nejsum P."/>
            <person name="Schwarz E.M."/>
            <person name="Hu L."/>
            <person name="Young N.D."/>
            <person name="Hall R.S."/>
            <person name="Korhonen P.K."/>
            <person name="Liao S."/>
            <person name="Thamsborg S."/>
            <person name="Xia J."/>
            <person name="Xu P."/>
            <person name="Wang S."/>
            <person name="Scheerlinck J.P."/>
            <person name="Hofmann A."/>
            <person name="Sternberg P.W."/>
            <person name="Wang J."/>
            <person name="Gasser R.B."/>
        </authorList>
    </citation>
    <scope>NUCLEOTIDE SEQUENCE [LARGE SCALE GENOMIC DNA]</scope>
    <source>
        <strain evidence="2">DCEP-RM93F</strain>
    </source>
</reference>
<proteinExistence type="predicted"/>
<evidence type="ECO:0000256" key="1">
    <source>
        <dbReference type="SAM" id="MobiDB-lite"/>
    </source>
</evidence>
<sequence>MQKNRTRTSSDPKVDSKEDLGCIVKPCLCSSTKMDKEEKIWLKRRLQREDARVVRNSTFDERGGQRRRSNVRTTKSGSLPVDSRRE</sequence>
<name>A0A085NTJ8_9BILA</name>